<dbReference type="Pfam" id="PF02683">
    <property type="entry name" value="DsbD_TM"/>
    <property type="match status" value="1"/>
</dbReference>
<protein>
    <submittedName>
        <fullName evidence="11">Thiol:disulfide interchange protein DsbD</fullName>
        <ecNumber evidence="11">1.8.1.8</ecNumber>
    </submittedName>
</protein>
<dbReference type="InterPro" id="IPR035671">
    <property type="entry name" value="DsbD_gamma"/>
</dbReference>
<dbReference type="GO" id="GO:0047134">
    <property type="term" value="F:protein-disulfide reductase [NAD(P)H] activity"/>
    <property type="evidence" value="ECO:0007669"/>
    <property type="project" value="UniProtKB-EC"/>
</dbReference>
<evidence type="ECO:0000313" key="11">
    <source>
        <dbReference type="EMBL" id="QDU58047.1"/>
    </source>
</evidence>
<evidence type="ECO:0000256" key="5">
    <source>
        <dbReference type="ARBA" id="ARBA00022989"/>
    </source>
</evidence>
<evidence type="ECO:0000256" key="7">
    <source>
        <dbReference type="SAM" id="MobiDB-lite"/>
    </source>
</evidence>
<keyword evidence="9" id="KW-0732">Signal</keyword>
<proteinExistence type="predicted"/>
<name>A0A518ATL7_9BACT</name>
<feature type="transmembrane region" description="Helical" evidence="8">
    <location>
        <begin position="682"/>
        <end position="702"/>
    </location>
</feature>
<dbReference type="EMBL" id="CP036278">
    <property type="protein sequence ID" value="QDU58047.1"/>
    <property type="molecule type" value="Genomic_DNA"/>
</dbReference>
<keyword evidence="2" id="KW-1003">Cell membrane</keyword>
<dbReference type="EC" id="1.8.1.8" evidence="11"/>
<feature type="transmembrane region" description="Helical" evidence="8">
    <location>
        <begin position="651"/>
        <end position="670"/>
    </location>
</feature>
<feature type="chain" id="PRO_5022218294" evidence="9">
    <location>
        <begin position="29"/>
        <end position="849"/>
    </location>
</feature>
<feature type="signal peptide" evidence="9">
    <location>
        <begin position="1"/>
        <end position="28"/>
    </location>
</feature>
<evidence type="ECO:0000256" key="9">
    <source>
        <dbReference type="SAM" id="SignalP"/>
    </source>
</evidence>
<dbReference type="OrthoDB" id="9811036at2"/>
<keyword evidence="4" id="KW-0201">Cytochrome c-type biogenesis</keyword>
<feature type="transmembrane region" description="Helical" evidence="8">
    <location>
        <begin position="627"/>
        <end position="645"/>
    </location>
</feature>
<organism evidence="11 12">
    <name type="scientific">Aeoliella mucimassa</name>
    <dbReference type="NCBI Taxonomy" id="2527972"/>
    <lineage>
        <taxon>Bacteria</taxon>
        <taxon>Pseudomonadati</taxon>
        <taxon>Planctomycetota</taxon>
        <taxon>Planctomycetia</taxon>
        <taxon>Pirellulales</taxon>
        <taxon>Lacipirellulaceae</taxon>
        <taxon>Aeoliella</taxon>
    </lineage>
</organism>
<dbReference type="GO" id="GO:0005886">
    <property type="term" value="C:plasma membrane"/>
    <property type="evidence" value="ECO:0007669"/>
    <property type="project" value="UniProtKB-SubCell"/>
</dbReference>
<evidence type="ECO:0000259" key="10">
    <source>
        <dbReference type="PROSITE" id="PS51352"/>
    </source>
</evidence>
<keyword evidence="11" id="KW-0560">Oxidoreductase</keyword>
<keyword evidence="12" id="KW-1185">Reference proteome</keyword>
<feature type="transmembrane region" description="Helical" evidence="8">
    <location>
        <begin position="466"/>
        <end position="490"/>
    </location>
</feature>
<dbReference type="SUPFAM" id="SSF52833">
    <property type="entry name" value="Thioredoxin-like"/>
    <property type="match status" value="1"/>
</dbReference>
<dbReference type="CDD" id="cd02953">
    <property type="entry name" value="DsbDgamma"/>
    <property type="match status" value="1"/>
</dbReference>
<feature type="transmembrane region" description="Helical" evidence="8">
    <location>
        <begin position="510"/>
        <end position="531"/>
    </location>
</feature>
<dbReference type="AlphaFoldDB" id="A0A518ATL7"/>
<feature type="region of interest" description="Disordered" evidence="7">
    <location>
        <begin position="820"/>
        <end position="849"/>
    </location>
</feature>
<dbReference type="Gene3D" id="3.40.30.10">
    <property type="entry name" value="Glutaredoxin"/>
    <property type="match status" value="1"/>
</dbReference>
<dbReference type="PANTHER" id="PTHR32234">
    <property type="entry name" value="THIOL:DISULFIDE INTERCHANGE PROTEIN DSBD"/>
    <property type="match status" value="1"/>
</dbReference>
<evidence type="ECO:0000256" key="2">
    <source>
        <dbReference type="ARBA" id="ARBA00022475"/>
    </source>
</evidence>
<dbReference type="InterPro" id="IPR003834">
    <property type="entry name" value="Cyt_c_assmbl_TM_dom"/>
</dbReference>
<keyword evidence="6 8" id="KW-0472">Membrane</keyword>
<reference evidence="11 12" key="1">
    <citation type="submission" date="2019-02" db="EMBL/GenBank/DDBJ databases">
        <title>Deep-cultivation of Planctomycetes and their phenomic and genomic characterization uncovers novel biology.</title>
        <authorList>
            <person name="Wiegand S."/>
            <person name="Jogler M."/>
            <person name="Boedeker C."/>
            <person name="Pinto D."/>
            <person name="Vollmers J."/>
            <person name="Rivas-Marin E."/>
            <person name="Kohn T."/>
            <person name="Peeters S.H."/>
            <person name="Heuer A."/>
            <person name="Rast P."/>
            <person name="Oberbeckmann S."/>
            <person name="Bunk B."/>
            <person name="Jeske O."/>
            <person name="Meyerdierks A."/>
            <person name="Storesund J.E."/>
            <person name="Kallscheuer N."/>
            <person name="Luecker S."/>
            <person name="Lage O.M."/>
            <person name="Pohl T."/>
            <person name="Merkel B.J."/>
            <person name="Hornburger P."/>
            <person name="Mueller R.-W."/>
            <person name="Bruemmer F."/>
            <person name="Labrenz M."/>
            <person name="Spormann A.M."/>
            <person name="Op den Camp H."/>
            <person name="Overmann J."/>
            <person name="Amann R."/>
            <person name="Jetten M.S.M."/>
            <person name="Mascher T."/>
            <person name="Medema M.H."/>
            <person name="Devos D.P."/>
            <person name="Kaster A.-K."/>
            <person name="Ovreas L."/>
            <person name="Rohde M."/>
            <person name="Galperin M.Y."/>
            <person name="Jogler C."/>
        </authorList>
    </citation>
    <scope>NUCLEOTIDE SEQUENCE [LARGE SCALE GENOMIC DNA]</scope>
    <source>
        <strain evidence="11 12">Pan181</strain>
    </source>
</reference>
<dbReference type="GO" id="GO:0017004">
    <property type="term" value="P:cytochrome complex assembly"/>
    <property type="evidence" value="ECO:0007669"/>
    <property type="project" value="UniProtKB-KW"/>
</dbReference>
<evidence type="ECO:0000256" key="6">
    <source>
        <dbReference type="ARBA" id="ARBA00023136"/>
    </source>
</evidence>
<keyword evidence="5 8" id="KW-1133">Transmembrane helix</keyword>
<keyword evidence="3 8" id="KW-0812">Transmembrane</keyword>
<dbReference type="InterPro" id="IPR013766">
    <property type="entry name" value="Thioredoxin_domain"/>
</dbReference>
<dbReference type="GO" id="GO:0045454">
    <property type="term" value="P:cell redox homeostasis"/>
    <property type="evidence" value="ECO:0007669"/>
    <property type="project" value="TreeGrafter"/>
</dbReference>
<evidence type="ECO:0000256" key="4">
    <source>
        <dbReference type="ARBA" id="ARBA00022748"/>
    </source>
</evidence>
<comment type="subcellular location">
    <subcellularLocation>
        <location evidence="1">Cell membrane</location>
        <topology evidence="1">Multi-pass membrane protein</topology>
    </subcellularLocation>
</comment>
<evidence type="ECO:0000256" key="8">
    <source>
        <dbReference type="SAM" id="Phobius"/>
    </source>
</evidence>
<dbReference type="KEGG" id="amuc:Pan181_42730"/>
<dbReference type="RefSeq" id="WP_145249564.1">
    <property type="nucleotide sequence ID" value="NZ_CP036278.1"/>
</dbReference>
<dbReference type="PANTHER" id="PTHR32234:SF3">
    <property type="entry name" value="SUPPRESSION OF COPPER SENSITIVITY PROTEIN"/>
    <property type="match status" value="1"/>
</dbReference>
<dbReference type="PROSITE" id="PS51352">
    <property type="entry name" value="THIOREDOXIN_2"/>
    <property type="match status" value="1"/>
</dbReference>
<gene>
    <name evidence="11" type="primary">dsbD_2</name>
    <name evidence="11" type="ORF">Pan181_42730</name>
</gene>
<evidence type="ECO:0000256" key="1">
    <source>
        <dbReference type="ARBA" id="ARBA00004651"/>
    </source>
</evidence>
<dbReference type="InterPro" id="IPR036249">
    <property type="entry name" value="Thioredoxin-like_sf"/>
</dbReference>
<feature type="transmembrane region" description="Helical" evidence="8">
    <location>
        <begin position="422"/>
        <end position="445"/>
    </location>
</feature>
<feature type="domain" description="Thioredoxin" evidence="10">
    <location>
        <begin position="685"/>
        <end position="823"/>
    </location>
</feature>
<feature type="transmembrane region" description="Helical" evidence="8">
    <location>
        <begin position="587"/>
        <end position="615"/>
    </location>
</feature>
<feature type="transmembrane region" description="Helical" evidence="8">
    <location>
        <begin position="552"/>
        <end position="575"/>
    </location>
</feature>
<accession>A0A518ATL7</accession>
<dbReference type="Pfam" id="PF13899">
    <property type="entry name" value="Thioredoxin_7"/>
    <property type="match status" value="1"/>
</dbReference>
<dbReference type="Proteomes" id="UP000315750">
    <property type="component" value="Chromosome"/>
</dbReference>
<evidence type="ECO:0000256" key="3">
    <source>
        <dbReference type="ARBA" id="ARBA00022692"/>
    </source>
</evidence>
<feature type="compositionally biased region" description="Basic and acidic residues" evidence="7">
    <location>
        <begin position="838"/>
        <end position="849"/>
    </location>
</feature>
<sequence length="849" mass="91693" precursor="true">MMPRIACSIRLALLLLCALSLGTRPAVSQDFDPSFGYGGLDGIGGVSEPEDPVSFAAQFTAATDDRPAVLMVTATIEPEWHIYSITQPKGGTKPTKLELAESKQFRPIGKWAAIPKPHSYVDNDLYKGVRIEEHEETVTWYLPIEIAEGVDPATLEIKGTYSTQACKQSCLQLDGKFVAKLGSGVPIGPIEVTDPASAVALGESSTKSKGPKLPEQPAEAGVFSAEGSVVTWYGWLDRGRVRPGDRVFLYLRAELPDHWHVNAYEEQKAELGNQPTLIVPKETTGVQYYQPEARAMVVETPSAVEGFGNLRYHEKTAVWVVPFDVSEDVGAGEFELNGIVGYQACELTEAGVGSCELESAVEFTTKLTVDPQATSFEPIGLTFSRGTYDQAAELAAVVAPTLKPAPNNLRIIEFGGEDTAKIGFVGMLGLALVGGLILNLMPCVLPVIGLKLMSFAKQGGESRSRVFLLNLAYVAGLLGVFLFLATLASLPQLGLSTTTDYDWGELNTETWFKVFMTVLVFTMALSFLGVWEIPIPGFAGSSTAAEMASREGYSGAFFKGILTTILATPCSGPFLGPVFGYTIGQDVFTTFMIFFFVGLGMALPYLVIGAFPSLVQWIPKPGAWMDTFKQAMAFMLLGTVVYLLSTLNEDYFIPTMALLVACWFACWLGGRLPITASGFSRGFSWFVGISVAAAVGFVGFGMEKEHELPWQEFTPSQLAEAQATGKPVLLEFTANWCPTCKFNLATAIDVAAVKQVVEANGVQAIKADWTDENAEIEASLEQLNSRSIPLLAIYPAGRSNEVIVLRDTVTKTQVLQALAAAGARENNPEESFQLKQTSEPKGDRLASND</sequence>
<evidence type="ECO:0000313" key="12">
    <source>
        <dbReference type="Proteomes" id="UP000315750"/>
    </source>
</evidence>